<dbReference type="Proteomes" id="UP000775547">
    <property type="component" value="Unassembled WGS sequence"/>
</dbReference>
<evidence type="ECO:0000313" key="1">
    <source>
        <dbReference type="EMBL" id="KAG5640882.1"/>
    </source>
</evidence>
<accession>A0A9P7G506</accession>
<keyword evidence="2" id="KW-1185">Reference proteome</keyword>
<dbReference type="OrthoDB" id="3059629at2759"/>
<proteinExistence type="predicted"/>
<evidence type="ECO:0000313" key="2">
    <source>
        <dbReference type="Proteomes" id="UP000775547"/>
    </source>
</evidence>
<reference evidence="1" key="1">
    <citation type="submission" date="2020-07" db="EMBL/GenBank/DDBJ databases">
        <authorList>
            <person name="Nieuwenhuis M."/>
            <person name="Van De Peppel L.J.J."/>
        </authorList>
    </citation>
    <scope>NUCLEOTIDE SEQUENCE</scope>
    <source>
        <strain evidence="1">AP01</strain>
        <tissue evidence="1">Mycelium</tissue>
    </source>
</reference>
<gene>
    <name evidence="1" type="ORF">DXG03_006750</name>
</gene>
<dbReference type="AlphaFoldDB" id="A0A9P7G506"/>
<reference evidence="1" key="2">
    <citation type="submission" date="2021-10" db="EMBL/GenBank/DDBJ databases">
        <title>Phylogenomics reveals ancestral predisposition of the termite-cultivated fungus Termitomyces towards a domesticated lifestyle.</title>
        <authorList>
            <person name="Auxier B."/>
            <person name="Grum-Grzhimaylo A."/>
            <person name="Cardenas M.E."/>
            <person name="Lodge J.D."/>
            <person name="Laessoe T."/>
            <person name="Pedersen O."/>
            <person name="Smith M.E."/>
            <person name="Kuyper T.W."/>
            <person name="Franco-Molano E.A."/>
            <person name="Baroni T.J."/>
            <person name="Aanen D.K."/>
        </authorList>
    </citation>
    <scope>NUCLEOTIDE SEQUENCE</scope>
    <source>
        <strain evidence="1">AP01</strain>
        <tissue evidence="1">Mycelium</tissue>
    </source>
</reference>
<name>A0A9P7G506_9AGAR</name>
<comment type="caution">
    <text evidence="1">The sequence shown here is derived from an EMBL/GenBank/DDBJ whole genome shotgun (WGS) entry which is preliminary data.</text>
</comment>
<dbReference type="EMBL" id="JABCKV010000463">
    <property type="protein sequence ID" value="KAG5640882.1"/>
    <property type="molecule type" value="Genomic_DNA"/>
</dbReference>
<sequence>MGTCSRVTFTYGFILNEAQIKKLLAAIDPEDGDEFTPGGNWREVLPVWLESDECDIAPYFFTAEAKCTPYYESRITRLDPSELEAELAFSFIGSRKAGISMYDTEVWGRDIQCTLFEAIDQPWADEEFMAMAKEALKKLKNTEAFKKAELTNLVPQWFTTLSIG</sequence>
<organism evidence="1 2">
    <name type="scientific">Asterophora parasitica</name>
    <dbReference type="NCBI Taxonomy" id="117018"/>
    <lineage>
        <taxon>Eukaryota</taxon>
        <taxon>Fungi</taxon>
        <taxon>Dikarya</taxon>
        <taxon>Basidiomycota</taxon>
        <taxon>Agaricomycotina</taxon>
        <taxon>Agaricomycetes</taxon>
        <taxon>Agaricomycetidae</taxon>
        <taxon>Agaricales</taxon>
        <taxon>Tricholomatineae</taxon>
        <taxon>Lyophyllaceae</taxon>
        <taxon>Asterophora</taxon>
    </lineage>
</organism>
<protein>
    <submittedName>
        <fullName evidence="1">Uncharacterized protein</fullName>
    </submittedName>
</protein>